<dbReference type="OrthoDB" id="5517693at2"/>
<dbReference type="RefSeq" id="WP_129391548.1">
    <property type="nucleotide sequence ID" value="NZ_CP035494.1"/>
</dbReference>
<protein>
    <submittedName>
        <fullName evidence="2">Uncharacterized protein</fullName>
    </submittedName>
</protein>
<sequence length="360" mass="40768">MPKATAIGHRVVHGNICPTLETTLQLLPAPIELYRVADEGPTGRRLRDDPAYHRVRHGVYAPSAAWRDLKPWERYLARVHAYALRHPDAIFCLESAAVLCGLPVFGEPRDIHVFDPDRRGSQRIGDVLVHTGKVDRALARADHLQVVDITDTVLDLARMLPPAFGLSCVDTALGSAFGIERDTLRERAQELRSPRGTQRLKWVLDNADPASESPAETVSRAVILWWGLEIPELQVVFHYEGCEDRVDFYWRRLRLIGECDGEKKYSDSDPKKAKRQLLQEKEREDRLRRHEGGMTRWGWSVAMRGAPLRDRLALAGVPQVRPVQHAMLATLLTHPRSFPPGQRLQVERDRLADEGGRAAR</sequence>
<evidence type="ECO:0000313" key="3">
    <source>
        <dbReference type="Proteomes" id="UP000293995"/>
    </source>
</evidence>
<dbReference type="EMBL" id="CP035494">
    <property type="protein sequence ID" value="QAY60996.1"/>
    <property type="molecule type" value="Genomic_DNA"/>
</dbReference>
<accession>A0A4P6EGH0</accession>
<evidence type="ECO:0000256" key="1">
    <source>
        <dbReference type="SAM" id="MobiDB-lite"/>
    </source>
</evidence>
<evidence type="ECO:0000313" key="2">
    <source>
        <dbReference type="EMBL" id="QAY60996.1"/>
    </source>
</evidence>
<dbReference type="Proteomes" id="UP000293995">
    <property type="component" value="Chromosome"/>
</dbReference>
<dbReference type="KEGG" id="mprt:ET475_14030"/>
<reference evidence="2 3" key="1">
    <citation type="submission" date="2019-01" db="EMBL/GenBank/DDBJ databases">
        <title>Genome sequencing of strain DFW100M-13.</title>
        <authorList>
            <person name="Heo J."/>
            <person name="Kim S.-J."/>
            <person name="Kim J.-S."/>
            <person name="Hong S.-B."/>
            <person name="Kwon S.-W."/>
        </authorList>
    </citation>
    <scope>NUCLEOTIDE SEQUENCE [LARGE SCALE GENOMIC DNA]</scope>
    <source>
        <strain evidence="2 3">DFW100M-13</strain>
    </source>
</reference>
<dbReference type="AlphaFoldDB" id="A0A4P6EGH0"/>
<gene>
    <name evidence="2" type="ORF">ET475_14030</name>
</gene>
<feature type="region of interest" description="Disordered" evidence="1">
    <location>
        <begin position="262"/>
        <end position="286"/>
    </location>
</feature>
<name>A0A4P6EGH0_9MICO</name>
<keyword evidence="3" id="KW-1185">Reference proteome</keyword>
<organism evidence="2 3">
    <name type="scientific">Microbacterium protaetiae</name>
    <dbReference type="NCBI Taxonomy" id="2509458"/>
    <lineage>
        <taxon>Bacteria</taxon>
        <taxon>Bacillati</taxon>
        <taxon>Actinomycetota</taxon>
        <taxon>Actinomycetes</taxon>
        <taxon>Micrococcales</taxon>
        <taxon>Microbacteriaceae</taxon>
        <taxon>Microbacterium</taxon>
    </lineage>
</organism>
<proteinExistence type="predicted"/>